<dbReference type="InterPro" id="IPR013766">
    <property type="entry name" value="Thioredoxin_domain"/>
</dbReference>
<dbReference type="Gene3D" id="3.40.30.10">
    <property type="entry name" value="Glutaredoxin"/>
    <property type="match status" value="1"/>
</dbReference>
<dbReference type="GO" id="GO:0005783">
    <property type="term" value="C:endoplasmic reticulum"/>
    <property type="evidence" value="ECO:0007669"/>
    <property type="project" value="TreeGrafter"/>
</dbReference>
<evidence type="ECO:0000313" key="3">
    <source>
        <dbReference type="EMBL" id="CAE8709971.1"/>
    </source>
</evidence>
<dbReference type="EMBL" id="CAJNNW010031923">
    <property type="protein sequence ID" value="CAE8709971.1"/>
    <property type="molecule type" value="Genomic_DNA"/>
</dbReference>
<dbReference type="Proteomes" id="UP000626109">
    <property type="component" value="Unassembled WGS sequence"/>
</dbReference>
<dbReference type="PANTHER" id="PTHR45672">
    <property type="entry name" value="PROTEIN DISULFIDE-ISOMERASE C17H9.14C-RELATED"/>
    <property type="match status" value="1"/>
</dbReference>
<feature type="compositionally biased region" description="Acidic residues" evidence="1">
    <location>
        <begin position="269"/>
        <end position="288"/>
    </location>
</feature>
<dbReference type="Pfam" id="PF00085">
    <property type="entry name" value="Thioredoxin"/>
    <property type="match status" value="1"/>
</dbReference>
<reference evidence="3" key="1">
    <citation type="submission" date="2021-02" db="EMBL/GenBank/DDBJ databases">
        <authorList>
            <person name="Dougan E. K."/>
            <person name="Rhodes N."/>
            <person name="Thang M."/>
            <person name="Chan C."/>
        </authorList>
    </citation>
    <scope>NUCLEOTIDE SEQUENCE</scope>
</reference>
<dbReference type="InterPro" id="IPR051063">
    <property type="entry name" value="PDI"/>
</dbReference>
<name>A0A813KUW0_POLGL</name>
<gene>
    <name evidence="3" type="ORF">PGLA2088_LOCUS35719</name>
</gene>
<dbReference type="InterPro" id="IPR036249">
    <property type="entry name" value="Thioredoxin-like_sf"/>
</dbReference>
<dbReference type="GO" id="GO:0003756">
    <property type="term" value="F:protein disulfide isomerase activity"/>
    <property type="evidence" value="ECO:0007669"/>
    <property type="project" value="TreeGrafter"/>
</dbReference>
<dbReference type="AlphaFoldDB" id="A0A813KUW0"/>
<evidence type="ECO:0000313" key="4">
    <source>
        <dbReference type="Proteomes" id="UP000626109"/>
    </source>
</evidence>
<dbReference type="PANTHER" id="PTHR45672:SF11">
    <property type="entry name" value="PROTEIN DISULFIDE-ISOMERASE C17H9.14C"/>
    <property type="match status" value="1"/>
</dbReference>
<evidence type="ECO:0000259" key="2">
    <source>
        <dbReference type="Pfam" id="PF00085"/>
    </source>
</evidence>
<protein>
    <recommendedName>
        <fullName evidence="2">Thioredoxin domain-containing protein</fullName>
    </recommendedName>
</protein>
<proteinExistence type="predicted"/>
<accession>A0A813KUW0</accession>
<feature type="non-terminal residue" evidence="3">
    <location>
        <position position="1"/>
    </location>
</feature>
<evidence type="ECO:0000256" key="1">
    <source>
        <dbReference type="SAM" id="MobiDB-lite"/>
    </source>
</evidence>
<comment type="caution">
    <text evidence="3">The sequence shown here is derived from an EMBL/GenBank/DDBJ whole genome shotgun (WGS) entry which is preliminary data.</text>
</comment>
<organism evidence="3 4">
    <name type="scientific">Polarella glacialis</name>
    <name type="common">Dinoflagellate</name>
    <dbReference type="NCBI Taxonomy" id="89957"/>
    <lineage>
        <taxon>Eukaryota</taxon>
        <taxon>Sar</taxon>
        <taxon>Alveolata</taxon>
        <taxon>Dinophyceae</taxon>
        <taxon>Suessiales</taxon>
        <taxon>Suessiaceae</taxon>
        <taxon>Polarella</taxon>
    </lineage>
</organism>
<feature type="domain" description="Thioredoxin" evidence="2">
    <location>
        <begin position="54"/>
        <end position="137"/>
    </location>
</feature>
<sequence length="288" mass="31891">SSMIHRQCSQRAVRPKHASRTLPAFQRRSQGVAATLMVHFVASFLQVQVASAEILTLTEADFAERLAGSPSALVAFVTPWCLACRLLIAELERVQETLVQQSSKMLVAQCDVSHEKSLAAKYQAWRTPLVLLFPDTRVLARGLQVEFEGQMVQANLLAFAIGGAYRPNFPRQVRSANELREVVTASGSAGMFVGLFKSTDADGVLQDLWPLDCLSRHSRSFAFARWDHGDENSTSTSSIAERKQLWRWAGLAWQEAGALSVQTRTPEWESGEEDTESDGDFEGSESEE</sequence>
<feature type="region of interest" description="Disordered" evidence="1">
    <location>
        <begin position="258"/>
        <end position="288"/>
    </location>
</feature>
<dbReference type="SUPFAM" id="SSF52833">
    <property type="entry name" value="Thioredoxin-like"/>
    <property type="match status" value="1"/>
</dbReference>
<dbReference type="GO" id="GO:0006457">
    <property type="term" value="P:protein folding"/>
    <property type="evidence" value="ECO:0007669"/>
    <property type="project" value="TreeGrafter"/>
</dbReference>